<organism evidence="2 3">
    <name type="scientific">Peptostreptococcus equinus</name>
    <dbReference type="NCBI Taxonomy" id="3003601"/>
    <lineage>
        <taxon>Bacteria</taxon>
        <taxon>Bacillati</taxon>
        <taxon>Bacillota</taxon>
        <taxon>Clostridia</taxon>
        <taxon>Peptostreptococcales</taxon>
        <taxon>Peptostreptococcaceae</taxon>
        <taxon>Peptostreptococcus</taxon>
    </lineage>
</organism>
<dbReference type="Proteomes" id="UP001164187">
    <property type="component" value="Chromosome"/>
</dbReference>
<proteinExistence type="predicted"/>
<dbReference type="InterPro" id="IPR025357">
    <property type="entry name" value="DUF4261"/>
</dbReference>
<reference evidence="2" key="1">
    <citation type="submission" date="2022-12" db="EMBL/GenBank/DDBJ databases">
        <title>Peptostreptococcus.</title>
        <authorList>
            <person name="Lee S.H."/>
        </authorList>
    </citation>
    <scope>NUCLEOTIDE SEQUENCE</scope>
    <source>
        <strain evidence="2">CBA3647</strain>
    </source>
</reference>
<protein>
    <submittedName>
        <fullName evidence="2">DUF4261 domain-containing protein</fullName>
    </submittedName>
</protein>
<evidence type="ECO:0000313" key="2">
    <source>
        <dbReference type="EMBL" id="WAW14565.1"/>
    </source>
</evidence>
<gene>
    <name evidence="2" type="ORF">O0R46_08170</name>
</gene>
<sequence length="290" mass="33461">MNDKKEELYSKYEVGGPFLIHLLFEEECAMPNPELIEETMNQHLGQIAFFHHDKDMAHFEANEYVAYYENENGPHEFASQLMINGVVPVDSDMKRRLEKTYMWNCSGINDVTEVAKYQVIANDFLAGELDPMTRANLDMDFVEALVDLYPTCIGVWFASCGKLFSRKQIAEHKLSQRDRFIYFAVNVRLFNLKDSSDVLIDTVGMSTLKLPDLQYYFKKMDPNWVSNHAHNILLEMLENNSACDNNHEFGGMVNGKMNDNFKWTSEYAEALAKPDRVVININMGEYSAKK</sequence>
<dbReference type="EMBL" id="CP114052">
    <property type="protein sequence ID" value="WAW14565.1"/>
    <property type="molecule type" value="Genomic_DNA"/>
</dbReference>
<dbReference type="RefSeq" id="WP_269311262.1">
    <property type="nucleotide sequence ID" value="NZ_CP114052.1"/>
</dbReference>
<accession>A0ABY7JRF7</accession>
<feature type="domain" description="DUF4261" evidence="1">
    <location>
        <begin position="201"/>
        <end position="282"/>
    </location>
</feature>
<dbReference type="Pfam" id="PF14080">
    <property type="entry name" value="DUF4261"/>
    <property type="match status" value="1"/>
</dbReference>
<keyword evidence="3" id="KW-1185">Reference proteome</keyword>
<evidence type="ECO:0000313" key="3">
    <source>
        <dbReference type="Proteomes" id="UP001164187"/>
    </source>
</evidence>
<evidence type="ECO:0000259" key="1">
    <source>
        <dbReference type="Pfam" id="PF14080"/>
    </source>
</evidence>
<name>A0ABY7JRF7_9FIRM</name>